<dbReference type="PANTHER" id="PTHR46671">
    <property type="entry name" value="PROTEIN CBG11221"/>
    <property type="match status" value="1"/>
</dbReference>
<dbReference type="OMA" id="QCVHEVV"/>
<dbReference type="WormBase" id="F35H8.2">
    <property type="protein sequence ID" value="CE00980"/>
    <property type="gene ID" value="WBGene00009447"/>
</dbReference>
<protein>
    <submittedName>
        <fullName evidence="7">Glycosyltransferase family 92 protein</fullName>
    </submittedName>
</protein>
<dbReference type="PhylomeDB" id="Q20081"/>
<dbReference type="GO" id="GO:0016020">
    <property type="term" value="C:membrane"/>
    <property type="evidence" value="ECO:0007669"/>
    <property type="project" value="UniProtKB-SubCell"/>
</dbReference>
<dbReference type="Bgee" id="WBGene00009447">
    <property type="expression patterns" value="Expressed in larva and 2 other cell types or tissues"/>
</dbReference>
<feature type="transmembrane region" description="Helical" evidence="6">
    <location>
        <begin position="12"/>
        <end position="34"/>
    </location>
</feature>
<dbReference type="GO" id="GO:0016757">
    <property type="term" value="F:glycosyltransferase activity"/>
    <property type="evidence" value="ECO:0007669"/>
    <property type="project" value="UniProtKB-KW"/>
</dbReference>
<keyword evidence="5" id="KW-0325">Glycoprotein</keyword>
<dbReference type="Proteomes" id="UP000001940">
    <property type="component" value="Chromosome II"/>
</dbReference>
<evidence type="ECO:0007829" key="10">
    <source>
        <dbReference type="PeptideAtlas" id="Q20081"/>
    </source>
</evidence>
<dbReference type="InParanoid" id="Q20081"/>
<keyword evidence="10" id="KW-1267">Proteomics identification</keyword>
<dbReference type="PaxDb" id="6239-F35H8.2"/>
<reference evidence="7 8" key="1">
    <citation type="journal article" date="1998" name="Science">
        <title>Genome sequence of the nematode C. elegans: a platform for investigating biology.</title>
        <authorList>
            <consortium name="The C. elegans sequencing consortium"/>
            <person name="Sulson J.E."/>
            <person name="Waterston R."/>
        </authorList>
    </citation>
    <scope>NUCLEOTIDE SEQUENCE [LARGE SCALE GENOMIC DNA]</scope>
    <source>
        <strain evidence="7 8">Bristol N2</strain>
    </source>
</reference>
<keyword evidence="3" id="KW-0808">Transferase</keyword>
<dbReference type="OrthoDB" id="5772143at2759"/>
<keyword evidence="4 6" id="KW-0472">Membrane</keyword>
<evidence type="ECO:0000256" key="6">
    <source>
        <dbReference type="SAM" id="Phobius"/>
    </source>
</evidence>
<dbReference type="CTD" id="185325"/>
<gene>
    <name evidence="7" type="ORF">CELE_F35H8.2</name>
    <name evidence="7 9" type="ORF">F35H8.2</name>
</gene>
<dbReference type="FunCoup" id="Q20081">
    <property type="interactions" value="413"/>
</dbReference>
<dbReference type="eggNOG" id="KOG0799">
    <property type="taxonomic scope" value="Eukaryota"/>
</dbReference>
<dbReference type="KEGG" id="cel:CELE_F35H8.2"/>
<accession>Q20081</accession>
<dbReference type="UCSC" id="F35H8.2">
    <property type="organism name" value="c. elegans"/>
</dbReference>
<proteinExistence type="evidence at protein level"/>
<dbReference type="SMR" id="Q20081"/>
<dbReference type="AlphaFoldDB" id="Q20081"/>
<evidence type="ECO:0000256" key="1">
    <source>
        <dbReference type="ARBA" id="ARBA00004606"/>
    </source>
</evidence>
<dbReference type="GeneID" id="185325"/>
<dbReference type="PANTHER" id="PTHR46671:SF8">
    <property type="entry name" value="CORE-2_I-BRANCHING ENZYME"/>
    <property type="match status" value="1"/>
</dbReference>
<keyword evidence="6" id="KW-0812">Transmembrane</keyword>
<dbReference type="PIR" id="T21819">
    <property type="entry name" value="T21819"/>
</dbReference>
<keyword evidence="2" id="KW-0328">Glycosyltransferase</keyword>
<dbReference type="PeptideAtlas" id="Q20081"/>
<organism evidence="7 8">
    <name type="scientific">Caenorhabditis elegans</name>
    <dbReference type="NCBI Taxonomy" id="6239"/>
    <lineage>
        <taxon>Eukaryota</taxon>
        <taxon>Metazoa</taxon>
        <taxon>Ecdysozoa</taxon>
        <taxon>Nematoda</taxon>
        <taxon>Chromadorea</taxon>
        <taxon>Rhabditida</taxon>
        <taxon>Rhabditina</taxon>
        <taxon>Rhabditomorpha</taxon>
        <taxon>Rhabditoidea</taxon>
        <taxon>Rhabditidae</taxon>
        <taxon>Peloderinae</taxon>
        <taxon>Caenorhabditis</taxon>
    </lineage>
</organism>
<dbReference type="AGR" id="WB:WBGene00009447"/>
<evidence type="ECO:0000256" key="4">
    <source>
        <dbReference type="ARBA" id="ARBA00023136"/>
    </source>
</evidence>
<evidence type="ECO:0000313" key="7">
    <source>
        <dbReference type="EMBL" id="CAA85324.1"/>
    </source>
</evidence>
<sequence length="371" mass="43536">MANHDFCTKTMWALSVPLGVLLILFIALTAYATYSFHIFVPIAPNNEIDCAIMFNKSSEDYLTYIENRTLLETTHNDRNCFQIRRRRYLPADLPKSMSGFHNMFFIRVVSKDYDFVEEVLAMMHSPIHFFCFVLDINSEPLFKERMFRLGDCMVNVLVPRELFNTSTAHGTLNAHRRCLREIDEFDWKHAVITAEHDIPLHSTKFLSRRSRRLRDMVEMNGIHFKEETLANANPNDTSSQLFQVSRNWLQHLCSVATISHSQHKVLYDYLLKTPDFDLPNDQHREISVVEQKCDTMKYDVDGSCLYAMEDFSAIRNTTRLFIRADPHYDFGFVQCVHEVVFERTFFDPISNKNANNYLYGSRVNLIDDYRN</sequence>
<dbReference type="Pfam" id="PF02485">
    <property type="entry name" value="Branch"/>
    <property type="match status" value="1"/>
</dbReference>
<dbReference type="EMBL" id="BX284602">
    <property type="protein sequence ID" value="CAA85324.1"/>
    <property type="molecule type" value="Genomic_DNA"/>
</dbReference>
<evidence type="ECO:0000313" key="9">
    <source>
        <dbReference type="WormBase" id="F35H8.2"/>
    </source>
</evidence>
<name>Q20081_CAEEL</name>
<evidence type="ECO:0000256" key="2">
    <source>
        <dbReference type="ARBA" id="ARBA00022676"/>
    </source>
</evidence>
<keyword evidence="6" id="KW-1133">Transmembrane helix</keyword>
<keyword evidence="8" id="KW-1185">Reference proteome</keyword>
<evidence type="ECO:0000256" key="5">
    <source>
        <dbReference type="ARBA" id="ARBA00023180"/>
    </source>
</evidence>
<comment type="subcellular location">
    <subcellularLocation>
        <location evidence="1">Membrane</location>
        <topology evidence="1">Single-pass type II membrane protein</topology>
    </subcellularLocation>
</comment>
<dbReference type="HOGENOM" id="CLU_744409_0_0_1"/>
<dbReference type="InterPro" id="IPR003406">
    <property type="entry name" value="Glyco_trans_14"/>
</dbReference>
<evidence type="ECO:0000313" key="8">
    <source>
        <dbReference type="Proteomes" id="UP000001940"/>
    </source>
</evidence>
<dbReference type="CAZy" id="GT14">
    <property type="family name" value="Glycosyltransferase Family 14"/>
</dbReference>
<dbReference type="RefSeq" id="NP_496054.1">
    <property type="nucleotide sequence ID" value="NM_063653.3"/>
</dbReference>
<evidence type="ECO:0000256" key="3">
    <source>
        <dbReference type="ARBA" id="ARBA00022679"/>
    </source>
</evidence>